<dbReference type="PRINTS" id="PR00032">
    <property type="entry name" value="HTHARAC"/>
</dbReference>
<feature type="domain" description="HTH araC/xylS-type" evidence="4">
    <location>
        <begin position="192"/>
        <end position="290"/>
    </location>
</feature>
<keyword evidence="6" id="KW-1185">Reference proteome</keyword>
<evidence type="ECO:0000256" key="1">
    <source>
        <dbReference type="ARBA" id="ARBA00023015"/>
    </source>
</evidence>
<evidence type="ECO:0000256" key="2">
    <source>
        <dbReference type="ARBA" id="ARBA00023125"/>
    </source>
</evidence>
<dbReference type="PANTHER" id="PTHR43280">
    <property type="entry name" value="ARAC-FAMILY TRANSCRIPTIONAL REGULATOR"/>
    <property type="match status" value="1"/>
</dbReference>
<dbReference type="KEGG" id="ehn:H9Q80_02835"/>
<dbReference type="PROSITE" id="PS01124">
    <property type="entry name" value="HTH_ARAC_FAMILY_2"/>
    <property type="match status" value="1"/>
</dbReference>
<dbReference type="Pfam" id="PF07883">
    <property type="entry name" value="Cupin_2"/>
    <property type="match status" value="1"/>
</dbReference>
<dbReference type="PANTHER" id="PTHR43280:SF28">
    <property type="entry name" value="HTH-TYPE TRANSCRIPTIONAL ACTIVATOR RHAS"/>
    <property type="match status" value="1"/>
</dbReference>
<dbReference type="Gene3D" id="2.60.120.10">
    <property type="entry name" value="Jelly Rolls"/>
    <property type="match status" value="1"/>
</dbReference>
<sequence length="297" mass="34299">MIIECSVEKNAQNKQLNVIVEDSFPLAAYYNDMEHFAARQIPWHFHDEMEMIYVKDGELDVYAGQTCIHLCPGDGLFINGGVLHQVIQTSKDTCIAFSFVISKNLFGAEGSVYDKRYITPLITNHNLPYMVLGKETASCIESAYMACHEESFGYEIIAREQLMKVCLTILKEANISTLSYSKSRYPEDERIKQMMNYLKTHYDEPITLKDLAHHVNISEREVQRCFKRNIKETPMQILMKYRLMKACELLGTTTFNVTDIAAQCGFMDASYFAKIFKRMFHMTALAYRKMMQGKEPM</sequence>
<dbReference type="RefSeq" id="WP_117454052.1">
    <property type="nucleotide sequence ID" value="NZ_CP060636.1"/>
</dbReference>
<dbReference type="SUPFAM" id="SSF46689">
    <property type="entry name" value="Homeodomain-like"/>
    <property type="match status" value="2"/>
</dbReference>
<dbReference type="Proteomes" id="UP000515856">
    <property type="component" value="Chromosome"/>
</dbReference>
<dbReference type="Gene3D" id="1.10.10.60">
    <property type="entry name" value="Homeodomain-like"/>
    <property type="match status" value="2"/>
</dbReference>
<dbReference type="GO" id="GO:0003700">
    <property type="term" value="F:DNA-binding transcription factor activity"/>
    <property type="evidence" value="ECO:0007669"/>
    <property type="project" value="InterPro"/>
</dbReference>
<proteinExistence type="predicted"/>
<evidence type="ECO:0000313" key="6">
    <source>
        <dbReference type="Proteomes" id="UP000515856"/>
    </source>
</evidence>
<dbReference type="EMBL" id="CP060636">
    <property type="protein sequence ID" value="QNM12905.1"/>
    <property type="molecule type" value="Genomic_DNA"/>
</dbReference>
<dbReference type="AlphaFoldDB" id="A0A7G9GQ23"/>
<dbReference type="InterPro" id="IPR011051">
    <property type="entry name" value="RmlC_Cupin_sf"/>
</dbReference>
<keyword evidence="3" id="KW-0804">Transcription</keyword>
<dbReference type="GO" id="GO:0043565">
    <property type="term" value="F:sequence-specific DNA binding"/>
    <property type="evidence" value="ECO:0007669"/>
    <property type="project" value="InterPro"/>
</dbReference>
<dbReference type="SMART" id="SM00342">
    <property type="entry name" value="HTH_ARAC"/>
    <property type="match status" value="1"/>
</dbReference>
<dbReference type="SUPFAM" id="SSF51182">
    <property type="entry name" value="RmlC-like cupins"/>
    <property type="match status" value="1"/>
</dbReference>
<dbReference type="InterPro" id="IPR009057">
    <property type="entry name" value="Homeodomain-like_sf"/>
</dbReference>
<name>A0A7G9GQ23_9FIRM</name>
<gene>
    <name evidence="5" type="ORF">H9Q80_02835</name>
</gene>
<keyword evidence="1" id="KW-0805">Transcription regulation</keyword>
<dbReference type="InterPro" id="IPR020449">
    <property type="entry name" value="Tscrpt_reg_AraC-type_HTH"/>
</dbReference>
<evidence type="ECO:0000313" key="5">
    <source>
        <dbReference type="EMBL" id="QNM12905.1"/>
    </source>
</evidence>
<accession>A0A7G9GQ23</accession>
<keyword evidence="2" id="KW-0238">DNA-binding</keyword>
<reference evidence="5 6" key="1">
    <citation type="submission" date="2020-08" db="EMBL/GenBank/DDBJ databases">
        <authorList>
            <person name="Liu C."/>
            <person name="Sun Q."/>
        </authorList>
    </citation>
    <scope>NUCLEOTIDE SEQUENCE [LARGE SCALE GENOMIC DNA]</scope>
    <source>
        <strain evidence="5 6">NSJ-61</strain>
    </source>
</reference>
<dbReference type="Pfam" id="PF12833">
    <property type="entry name" value="HTH_18"/>
    <property type="match status" value="1"/>
</dbReference>
<evidence type="ECO:0000256" key="3">
    <source>
        <dbReference type="ARBA" id="ARBA00023163"/>
    </source>
</evidence>
<dbReference type="InterPro" id="IPR014710">
    <property type="entry name" value="RmlC-like_jellyroll"/>
</dbReference>
<dbReference type="InterPro" id="IPR018060">
    <property type="entry name" value="HTH_AraC"/>
</dbReference>
<organism evidence="5 6">
    <name type="scientific">[Eubacterium] hominis</name>
    <dbReference type="NCBI Taxonomy" id="2764325"/>
    <lineage>
        <taxon>Bacteria</taxon>
        <taxon>Bacillati</taxon>
        <taxon>Bacillota</taxon>
        <taxon>Erysipelotrichia</taxon>
        <taxon>Erysipelotrichales</taxon>
        <taxon>Erysipelotrichaceae</taxon>
        <taxon>Amedibacillus</taxon>
    </lineage>
</organism>
<dbReference type="InterPro" id="IPR013096">
    <property type="entry name" value="Cupin_2"/>
</dbReference>
<protein>
    <submittedName>
        <fullName evidence="5">AraC family transcriptional regulator</fullName>
    </submittedName>
</protein>
<evidence type="ECO:0000259" key="4">
    <source>
        <dbReference type="PROSITE" id="PS01124"/>
    </source>
</evidence>